<gene>
    <name evidence="2" type="ORF">EKO04_005590</name>
</gene>
<evidence type="ECO:0000256" key="1">
    <source>
        <dbReference type="SAM" id="MobiDB-lite"/>
    </source>
</evidence>
<evidence type="ECO:0000313" key="2">
    <source>
        <dbReference type="EMBL" id="KAF9696751.1"/>
    </source>
</evidence>
<sequence length="111" mass="12215">MATKDARKVGGWTEHELLVYILGAIEHSNAKIDFSNAPVPAGRNASGCVQKIGRVKNALRKEIDALEVEKKGKRKVESEDDVEGEQKQIKKAKKGGRAAKVVETEESEEEE</sequence>
<keyword evidence="3" id="KW-1185">Reference proteome</keyword>
<feature type="region of interest" description="Disordered" evidence="1">
    <location>
        <begin position="70"/>
        <end position="111"/>
    </location>
</feature>
<dbReference type="EMBL" id="RZGK01000009">
    <property type="protein sequence ID" value="KAF9696751.1"/>
    <property type="molecule type" value="Genomic_DNA"/>
</dbReference>
<protein>
    <submittedName>
        <fullName evidence="2">Uncharacterized protein</fullName>
    </submittedName>
</protein>
<name>A0A8H7J418_9PLEO</name>
<comment type="caution">
    <text evidence="2">The sequence shown here is derived from an EMBL/GenBank/DDBJ whole genome shotgun (WGS) entry which is preliminary data.</text>
</comment>
<reference evidence="2" key="1">
    <citation type="submission" date="2018-12" db="EMBL/GenBank/DDBJ databases">
        <authorList>
            <person name="Syme R.A."/>
            <person name="Farfan-Caceres L."/>
            <person name="Lichtenzveig J."/>
        </authorList>
    </citation>
    <scope>NUCLEOTIDE SEQUENCE</scope>
    <source>
        <strain evidence="2">Al4</strain>
    </source>
</reference>
<evidence type="ECO:0000313" key="3">
    <source>
        <dbReference type="Proteomes" id="UP000651452"/>
    </source>
</evidence>
<organism evidence="2 3">
    <name type="scientific">Ascochyta lentis</name>
    <dbReference type="NCBI Taxonomy" id="205686"/>
    <lineage>
        <taxon>Eukaryota</taxon>
        <taxon>Fungi</taxon>
        <taxon>Dikarya</taxon>
        <taxon>Ascomycota</taxon>
        <taxon>Pezizomycotina</taxon>
        <taxon>Dothideomycetes</taxon>
        <taxon>Pleosporomycetidae</taxon>
        <taxon>Pleosporales</taxon>
        <taxon>Pleosporineae</taxon>
        <taxon>Didymellaceae</taxon>
        <taxon>Ascochyta</taxon>
    </lineage>
</organism>
<reference evidence="2" key="2">
    <citation type="submission" date="2020-09" db="EMBL/GenBank/DDBJ databases">
        <title>Reference genome assembly for Australian Ascochyta lentis isolate Al4.</title>
        <authorList>
            <person name="Lee R.C."/>
            <person name="Farfan-Caceres L.M."/>
            <person name="Debler J.W."/>
            <person name="Williams A.H."/>
            <person name="Henares B.M."/>
        </authorList>
    </citation>
    <scope>NUCLEOTIDE SEQUENCE</scope>
    <source>
        <strain evidence="2">Al4</strain>
    </source>
</reference>
<proteinExistence type="predicted"/>
<dbReference type="Proteomes" id="UP000651452">
    <property type="component" value="Unassembled WGS sequence"/>
</dbReference>
<dbReference type="OrthoDB" id="3788144at2759"/>
<accession>A0A8H7J418</accession>
<dbReference type="AlphaFoldDB" id="A0A8H7J418"/>